<gene>
    <name evidence="13" type="ORF">IAB44_06075</name>
</gene>
<reference evidence="13" key="1">
    <citation type="submission" date="2020-10" db="EMBL/GenBank/DDBJ databases">
        <authorList>
            <person name="Gilroy R."/>
        </authorList>
    </citation>
    <scope>NUCLEOTIDE SEQUENCE</scope>
    <source>
        <strain evidence="13">CHK190-19873</strain>
    </source>
</reference>
<feature type="domain" description="Poly A polymerase head" evidence="10">
    <location>
        <begin position="24"/>
        <end position="143"/>
    </location>
</feature>
<dbReference type="GO" id="GO:0046872">
    <property type="term" value="F:metal ion binding"/>
    <property type="evidence" value="ECO:0007669"/>
    <property type="project" value="UniProtKB-KW"/>
</dbReference>
<dbReference type="Gene3D" id="3.30.460.10">
    <property type="entry name" value="Beta Polymerase, domain 2"/>
    <property type="match status" value="1"/>
</dbReference>
<evidence type="ECO:0000256" key="6">
    <source>
        <dbReference type="ARBA" id="ARBA00022741"/>
    </source>
</evidence>
<dbReference type="InterPro" id="IPR050264">
    <property type="entry name" value="Bact_CCA-adding_enz_type3_sf"/>
</dbReference>
<dbReference type="InterPro" id="IPR043519">
    <property type="entry name" value="NT_sf"/>
</dbReference>
<dbReference type="GO" id="GO:0008033">
    <property type="term" value="P:tRNA processing"/>
    <property type="evidence" value="ECO:0007669"/>
    <property type="project" value="UniProtKB-KW"/>
</dbReference>
<evidence type="ECO:0000256" key="3">
    <source>
        <dbReference type="ARBA" id="ARBA00022694"/>
    </source>
</evidence>
<dbReference type="GO" id="GO:0000166">
    <property type="term" value="F:nucleotide binding"/>
    <property type="evidence" value="ECO:0007669"/>
    <property type="project" value="UniProtKB-KW"/>
</dbReference>
<dbReference type="GO" id="GO:0004810">
    <property type="term" value="F:CCA tRNA nucleotidyltransferase activity"/>
    <property type="evidence" value="ECO:0007669"/>
    <property type="project" value="UniProtKB-EC"/>
</dbReference>
<dbReference type="Gene3D" id="1.10.3090.10">
    <property type="entry name" value="cca-adding enzyme, domain 2"/>
    <property type="match status" value="1"/>
</dbReference>
<feature type="domain" description="CCA-adding enzyme C-terminal" evidence="12">
    <location>
        <begin position="297"/>
        <end position="436"/>
    </location>
</feature>
<dbReference type="InterPro" id="IPR032828">
    <property type="entry name" value="PolyA_RNA-bd"/>
</dbReference>
<dbReference type="Pfam" id="PF12627">
    <property type="entry name" value="PolyA_pol_RNAbd"/>
    <property type="match status" value="1"/>
</dbReference>
<keyword evidence="7" id="KW-0460">Magnesium</keyword>
<dbReference type="Proteomes" id="UP000823935">
    <property type="component" value="Unassembled WGS sequence"/>
</dbReference>
<evidence type="ECO:0000313" key="14">
    <source>
        <dbReference type="Proteomes" id="UP000823935"/>
    </source>
</evidence>
<dbReference type="EC" id="2.7.7.72" evidence="13"/>
<dbReference type="InterPro" id="IPR002646">
    <property type="entry name" value="PolA_pol_head_dom"/>
</dbReference>
<organism evidence="13 14">
    <name type="scientific">Candidatus Limivivens intestinipullorum</name>
    <dbReference type="NCBI Taxonomy" id="2840858"/>
    <lineage>
        <taxon>Bacteria</taxon>
        <taxon>Bacillati</taxon>
        <taxon>Bacillota</taxon>
        <taxon>Clostridia</taxon>
        <taxon>Lachnospirales</taxon>
        <taxon>Lachnospiraceae</taxon>
        <taxon>Lachnospiraceae incertae sedis</taxon>
        <taxon>Candidatus Limivivens</taxon>
    </lineage>
</organism>
<dbReference type="Pfam" id="PF13735">
    <property type="entry name" value="tRNA_NucTran2_2"/>
    <property type="match status" value="1"/>
</dbReference>
<dbReference type="EMBL" id="DVIQ01000027">
    <property type="protein sequence ID" value="HIS31098.1"/>
    <property type="molecule type" value="Genomic_DNA"/>
</dbReference>
<evidence type="ECO:0000256" key="9">
    <source>
        <dbReference type="RuleBase" id="RU003953"/>
    </source>
</evidence>
<dbReference type="PANTHER" id="PTHR46173:SF1">
    <property type="entry name" value="CCA TRNA NUCLEOTIDYLTRANSFERASE 1, MITOCHONDRIAL"/>
    <property type="match status" value="1"/>
</dbReference>
<keyword evidence="8 9" id="KW-0694">RNA-binding</keyword>
<evidence type="ECO:0000256" key="8">
    <source>
        <dbReference type="ARBA" id="ARBA00022884"/>
    </source>
</evidence>
<keyword evidence="6" id="KW-0547">Nucleotide-binding</keyword>
<dbReference type="SUPFAM" id="SSF81891">
    <property type="entry name" value="Poly A polymerase C-terminal region-like"/>
    <property type="match status" value="1"/>
</dbReference>
<evidence type="ECO:0000259" key="10">
    <source>
        <dbReference type="Pfam" id="PF01743"/>
    </source>
</evidence>
<dbReference type="Pfam" id="PF01743">
    <property type="entry name" value="PolyA_pol"/>
    <property type="match status" value="1"/>
</dbReference>
<evidence type="ECO:0000256" key="5">
    <source>
        <dbReference type="ARBA" id="ARBA00022723"/>
    </source>
</evidence>
<comment type="caution">
    <text evidence="13">The sequence shown here is derived from an EMBL/GenBank/DDBJ whole genome shotgun (WGS) entry which is preliminary data.</text>
</comment>
<dbReference type="NCBIfam" id="NF009814">
    <property type="entry name" value="PRK13299.1"/>
    <property type="match status" value="1"/>
</dbReference>
<evidence type="ECO:0000256" key="1">
    <source>
        <dbReference type="ARBA" id="ARBA00001946"/>
    </source>
</evidence>
<dbReference type="GO" id="GO:0000049">
    <property type="term" value="F:tRNA binding"/>
    <property type="evidence" value="ECO:0007669"/>
    <property type="project" value="TreeGrafter"/>
</dbReference>
<proteinExistence type="inferred from homology"/>
<evidence type="ECO:0000256" key="7">
    <source>
        <dbReference type="ARBA" id="ARBA00022842"/>
    </source>
</evidence>
<sequence length="442" mass="50113">MRIALPKQVEQIIRVLEENGFEAFAVGGCVRDSILGRQPSDWDVTTSALPEQVKALFRKTVDTGIRHGTVTVLLDGAGYEVTTYRIDGDYRDGRHPSEVYFTRNLEEDLKRRDFTINAMAYNDRAGLVDRFGGEEDLKSGMIRCVGSAGERFEEDALRILRAVRFSAQLGFSIEEETKKAAAALAPSLERISQERIQTELVKLLVSDHPEYLKTAWELGITRAVLPEFDAMMETPQNGGYHNYNVGEHTLKALEVVRPERILRLTVLLHDCGKPMVRSTDEDGRDHFYGHGDVSAQMALEILKRLRFDNDTIRKVRTLIRFHDWRPLPTERAVRRMAGRIGEELFLLLLEVKRADEAAKAPERRKEALESVDELEALYRSIQERGDCLSLKKLAVNGQDLIADGMRPGKKLGEVLNALLADVLDEPSHNTKEYLLEQSRSLR</sequence>
<accession>A0A9D1JJV8</accession>
<comment type="similarity">
    <text evidence="9">Belongs to the tRNA nucleotidyltransferase/poly(A) polymerase family.</text>
</comment>
<evidence type="ECO:0000256" key="4">
    <source>
        <dbReference type="ARBA" id="ARBA00022695"/>
    </source>
</evidence>
<dbReference type="PANTHER" id="PTHR46173">
    <property type="entry name" value="CCA TRNA NUCLEOTIDYLTRANSFERASE 1, MITOCHONDRIAL"/>
    <property type="match status" value="1"/>
</dbReference>
<dbReference type="CDD" id="cd05398">
    <property type="entry name" value="NT_ClassII-CCAase"/>
    <property type="match status" value="1"/>
</dbReference>
<dbReference type="AlphaFoldDB" id="A0A9D1JJV8"/>
<keyword evidence="2 9" id="KW-0808">Transferase</keyword>
<name>A0A9D1JJV8_9FIRM</name>
<evidence type="ECO:0000256" key="2">
    <source>
        <dbReference type="ARBA" id="ARBA00022679"/>
    </source>
</evidence>
<evidence type="ECO:0000259" key="11">
    <source>
        <dbReference type="Pfam" id="PF12627"/>
    </source>
</evidence>
<keyword evidence="5" id="KW-0479">Metal-binding</keyword>
<dbReference type="InterPro" id="IPR032810">
    <property type="entry name" value="CCA-adding_enz_C"/>
</dbReference>
<dbReference type="Gene3D" id="1.10.246.80">
    <property type="match status" value="1"/>
</dbReference>
<keyword evidence="3" id="KW-0819">tRNA processing</keyword>
<feature type="domain" description="tRNA nucleotidyltransferase/poly(A) polymerase RNA and SrmB- binding" evidence="11">
    <location>
        <begin position="170"/>
        <end position="231"/>
    </location>
</feature>
<comment type="cofactor">
    <cofactor evidence="1">
        <name>Mg(2+)</name>
        <dbReference type="ChEBI" id="CHEBI:18420"/>
    </cofactor>
</comment>
<reference evidence="13" key="2">
    <citation type="journal article" date="2021" name="PeerJ">
        <title>Extensive microbial diversity within the chicken gut microbiome revealed by metagenomics and culture.</title>
        <authorList>
            <person name="Gilroy R."/>
            <person name="Ravi A."/>
            <person name="Getino M."/>
            <person name="Pursley I."/>
            <person name="Horton D.L."/>
            <person name="Alikhan N.F."/>
            <person name="Baker D."/>
            <person name="Gharbi K."/>
            <person name="Hall N."/>
            <person name="Watson M."/>
            <person name="Adriaenssens E.M."/>
            <person name="Foster-Nyarko E."/>
            <person name="Jarju S."/>
            <person name="Secka A."/>
            <person name="Antonio M."/>
            <person name="Oren A."/>
            <person name="Chaudhuri R.R."/>
            <person name="La Ragione R."/>
            <person name="Hildebrand F."/>
            <person name="Pallen M.J."/>
        </authorList>
    </citation>
    <scope>NUCLEOTIDE SEQUENCE</scope>
    <source>
        <strain evidence="13">CHK190-19873</strain>
    </source>
</reference>
<evidence type="ECO:0000313" key="13">
    <source>
        <dbReference type="EMBL" id="HIS31098.1"/>
    </source>
</evidence>
<protein>
    <submittedName>
        <fullName evidence="13">CCA tRNA nucleotidyltransferase</fullName>
        <ecNumber evidence="13">2.7.7.72</ecNumber>
    </submittedName>
</protein>
<dbReference type="SUPFAM" id="SSF81301">
    <property type="entry name" value="Nucleotidyltransferase"/>
    <property type="match status" value="1"/>
</dbReference>
<evidence type="ECO:0000259" key="12">
    <source>
        <dbReference type="Pfam" id="PF13735"/>
    </source>
</evidence>
<keyword evidence="4 13" id="KW-0548">Nucleotidyltransferase</keyword>